<protein>
    <submittedName>
        <fullName evidence="2">Uncharacterized protein</fullName>
    </submittedName>
</protein>
<comment type="caution">
    <text evidence="2">The sequence shown here is derived from an EMBL/GenBank/DDBJ whole genome shotgun (WGS) entry which is preliminary data.</text>
</comment>
<dbReference type="Proteomes" id="UP000772434">
    <property type="component" value="Unassembled WGS sequence"/>
</dbReference>
<dbReference type="EMBL" id="JADNRY010000018">
    <property type="protein sequence ID" value="KAF9073462.1"/>
    <property type="molecule type" value="Genomic_DNA"/>
</dbReference>
<keyword evidence="3" id="KW-1185">Reference proteome</keyword>
<dbReference type="GO" id="GO:0005739">
    <property type="term" value="C:mitochondrion"/>
    <property type="evidence" value="ECO:0007669"/>
    <property type="project" value="InterPro"/>
</dbReference>
<proteinExistence type="predicted"/>
<gene>
    <name evidence="2" type="ORF">BDP27DRAFT_1417284</name>
</gene>
<evidence type="ECO:0000256" key="1">
    <source>
        <dbReference type="SAM" id="Phobius"/>
    </source>
</evidence>
<sequence>MSSIVQRAAWRAARRPFTRYASTYRKSSSEHMEEIGRDSSFNPMIDINTDPEPLEHYEYAPPVSRQYLTPYGWNDMAMRRNFEDPLPEHDELHSMWGPDIPPPGVSSRMALTHFLLAVGAFTGIFFSIKSFLTPEPHFIRRTYPHDGLVTELGGLTENKARIEEESED</sequence>
<reference evidence="2" key="1">
    <citation type="submission" date="2020-11" db="EMBL/GenBank/DDBJ databases">
        <authorList>
            <consortium name="DOE Joint Genome Institute"/>
            <person name="Ahrendt S."/>
            <person name="Riley R."/>
            <person name="Andreopoulos W."/>
            <person name="Labutti K."/>
            <person name="Pangilinan J."/>
            <person name="Ruiz-Duenas F.J."/>
            <person name="Barrasa J.M."/>
            <person name="Sanchez-Garcia M."/>
            <person name="Camarero S."/>
            <person name="Miyauchi S."/>
            <person name="Serrano A."/>
            <person name="Linde D."/>
            <person name="Babiker R."/>
            <person name="Drula E."/>
            <person name="Ayuso-Fernandez I."/>
            <person name="Pacheco R."/>
            <person name="Padilla G."/>
            <person name="Ferreira P."/>
            <person name="Barriuso J."/>
            <person name="Kellner H."/>
            <person name="Castanera R."/>
            <person name="Alfaro M."/>
            <person name="Ramirez L."/>
            <person name="Pisabarro A.G."/>
            <person name="Kuo A."/>
            <person name="Tritt A."/>
            <person name="Lipzen A."/>
            <person name="He G."/>
            <person name="Yan M."/>
            <person name="Ng V."/>
            <person name="Cullen D."/>
            <person name="Martin F."/>
            <person name="Rosso M.-N."/>
            <person name="Henrissat B."/>
            <person name="Hibbett D."/>
            <person name="Martinez A.T."/>
            <person name="Grigoriev I.V."/>
        </authorList>
    </citation>
    <scope>NUCLEOTIDE SEQUENCE</scope>
    <source>
        <strain evidence="2">AH 40177</strain>
    </source>
</reference>
<accession>A0A9P5Q2J1</accession>
<keyword evidence="1" id="KW-0812">Transmembrane</keyword>
<keyword evidence="1" id="KW-0472">Membrane</keyword>
<dbReference type="OrthoDB" id="2014058at2759"/>
<keyword evidence="1" id="KW-1133">Transmembrane helix</keyword>
<evidence type="ECO:0000313" key="2">
    <source>
        <dbReference type="EMBL" id="KAF9073462.1"/>
    </source>
</evidence>
<evidence type="ECO:0000313" key="3">
    <source>
        <dbReference type="Proteomes" id="UP000772434"/>
    </source>
</evidence>
<dbReference type="PANTHER" id="PTHR12840:SF1">
    <property type="entry name" value="NADH DEHYDROGENASE [UBIQUINONE] 1 BETA SUBCOMPLEX SUBUNIT 8, MITOCHONDRIAL"/>
    <property type="match status" value="1"/>
</dbReference>
<name>A0A9P5Q2J1_9AGAR</name>
<dbReference type="AlphaFoldDB" id="A0A9P5Q2J1"/>
<feature type="transmembrane region" description="Helical" evidence="1">
    <location>
        <begin position="111"/>
        <end position="132"/>
    </location>
</feature>
<dbReference type="InterPro" id="IPR008699">
    <property type="entry name" value="NDUFB8"/>
</dbReference>
<dbReference type="PANTHER" id="PTHR12840">
    <property type="entry name" value="NADH-UBIQUINONE OXIDOREDUCTASE ASHI SUBUNIT"/>
    <property type="match status" value="1"/>
</dbReference>
<organism evidence="2 3">
    <name type="scientific">Rhodocollybia butyracea</name>
    <dbReference type="NCBI Taxonomy" id="206335"/>
    <lineage>
        <taxon>Eukaryota</taxon>
        <taxon>Fungi</taxon>
        <taxon>Dikarya</taxon>
        <taxon>Basidiomycota</taxon>
        <taxon>Agaricomycotina</taxon>
        <taxon>Agaricomycetes</taxon>
        <taxon>Agaricomycetidae</taxon>
        <taxon>Agaricales</taxon>
        <taxon>Marasmiineae</taxon>
        <taxon>Omphalotaceae</taxon>
        <taxon>Rhodocollybia</taxon>
    </lineage>
</organism>